<dbReference type="EMBL" id="CAJNOQ010064683">
    <property type="protein sequence ID" value="CAF1677834.1"/>
    <property type="molecule type" value="Genomic_DNA"/>
</dbReference>
<organism evidence="1 3">
    <name type="scientific">Didymodactylos carnosus</name>
    <dbReference type="NCBI Taxonomy" id="1234261"/>
    <lineage>
        <taxon>Eukaryota</taxon>
        <taxon>Metazoa</taxon>
        <taxon>Spiralia</taxon>
        <taxon>Gnathifera</taxon>
        <taxon>Rotifera</taxon>
        <taxon>Eurotatoria</taxon>
        <taxon>Bdelloidea</taxon>
        <taxon>Philodinida</taxon>
        <taxon>Philodinidae</taxon>
        <taxon>Didymodactylos</taxon>
    </lineage>
</organism>
<dbReference type="PROSITE" id="PS51996">
    <property type="entry name" value="TR_MART"/>
    <property type="match status" value="1"/>
</dbReference>
<dbReference type="SUPFAM" id="SSF56399">
    <property type="entry name" value="ADP-ribosylation"/>
    <property type="match status" value="1"/>
</dbReference>
<comment type="caution">
    <text evidence="1">The sequence shown here is derived from an EMBL/GenBank/DDBJ whole genome shotgun (WGS) entry which is preliminary data.</text>
</comment>
<feature type="non-terminal residue" evidence="1">
    <location>
        <position position="1"/>
    </location>
</feature>
<dbReference type="EMBL" id="CAJOBC010149744">
    <property type="protein sequence ID" value="CAF4670151.1"/>
    <property type="molecule type" value="Genomic_DNA"/>
</dbReference>
<evidence type="ECO:0000313" key="1">
    <source>
        <dbReference type="EMBL" id="CAF1677834.1"/>
    </source>
</evidence>
<dbReference type="OrthoDB" id="10053713at2759"/>
<protein>
    <submittedName>
        <fullName evidence="1">Uncharacterized protein</fullName>
    </submittedName>
</protein>
<name>A0A816GP88_9BILA</name>
<dbReference type="Proteomes" id="UP000681722">
    <property type="component" value="Unassembled WGS sequence"/>
</dbReference>
<dbReference type="Proteomes" id="UP000663829">
    <property type="component" value="Unassembled WGS sequence"/>
</dbReference>
<accession>A0A816GP88</accession>
<reference evidence="1" key="1">
    <citation type="submission" date="2021-02" db="EMBL/GenBank/DDBJ databases">
        <authorList>
            <person name="Nowell W R."/>
        </authorList>
    </citation>
    <scope>NUCLEOTIDE SEQUENCE</scope>
</reference>
<sequence length="146" mass="17169">YRGQCMTLDEIDLLKENVDSRLSVNTFLSTTKNLEVARMYIGNDHPLVQSCIFEIYLNARTEYNDKPFANISDFTAFNDENEILFSMGTVFRVISVEKNEEEHLWYIKLELINDENLLIDFYRTELAQRKMPITLCTFGIYLNRMG</sequence>
<keyword evidence="3" id="KW-1185">Reference proteome</keyword>
<feature type="non-terminal residue" evidence="1">
    <location>
        <position position="146"/>
    </location>
</feature>
<evidence type="ECO:0000313" key="3">
    <source>
        <dbReference type="Proteomes" id="UP000663829"/>
    </source>
</evidence>
<dbReference type="Gene3D" id="3.90.176.10">
    <property type="entry name" value="Toxin ADP-ribosyltransferase, Chain A, domain 1"/>
    <property type="match status" value="1"/>
</dbReference>
<dbReference type="AlphaFoldDB" id="A0A816GP88"/>
<proteinExistence type="predicted"/>
<evidence type="ECO:0000313" key="2">
    <source>
        <dbReference type="EMBL" id="CAF4670151.1"/>
    </source>
</evidence>
<gene>
    <name evidence="1" type="ORF">GPM918_LOCUS46520</name>
    <name evidence="2" type="ORF">SRO942_LOCUS50857</name>
</gene>